<name>E6MJN5_9FIRM</name>
<evidence type="ECO:0000256" key="3">
    <source>
        <dbReference type="ARBA" id="ARBA00022630"/>
    </source>
</evidence>
<dbReference type="InterPro" id="IPR029479">
    <property type="entry name" value="Nitroreductase"/>
</dbReference>
<evidence type="ECO:0000313" key="7">
    <source>
        <dbReference type="EMBL" id="EFV00771.1"/>
    </source>
</evidence>
<reference evidence="7 8" key="1">
    <citation type="submission" date="2010-12" db="EMBL/GenBank/DDBJ databases">
        <authorList>
            <person name="Muzny D."/>
            <person name="Qin X."/>
            <person name="Deng J."/>
            <person name="Jiang H."/>
            <person name="Liu Y."/>
            <person name="Qu J."/>
            <person name="Song X.-Z."/>
            <person name="Zhang L."/>
            <person name="Thornton R."/>
            <person name="Coyle M."/>
            <person name="Francisco L."/>
            <person name="Jackson L."/>
            <person name="Javaid M."/>
            <person name="Korchina V."/>
            <person name="Kovar C."/>
            <person name="Mata R."/>
            <person name="Mathew T."/>
            <person name="Ngo R."/>
            <person name="Nguyen L."/>
            <person name="Nguyen N."/>
            <person name="Okwuonu G."/>
            <person name="Ongeri F."/>
            <person name="Pham C."/>
            <person name="Simmons D."/>
            <person name="Wilczek-Boney K."/>
            <person name="Hale W."/>
            <person name="Jakkamsetti A."/>
            <person name="Pham P."/>
            <person name="Ruth R."/>
            <person name="San Lucas F."/>
            <person name="Warren J."/>
            <person name="Zhang J."/>
            <person name="Zhao Z."/>
            <person name="Zhou C."/>
            <person name="Zhu D."/>
            <person name="Lee S."/>
            <person name="Bess C."/>
            <person name="Blankenburg K."/>
            <person name="Forbes L."/>
            <person name="Fu Q."/>
            <person name="Gubbala S."/>
            <person name="Hirani K."/>
            <person name="Jayaseelan J.C."/>
            <person name="Lara F."/>
            <person name="Munidasa M."/>
            <person name="Palculict T."/>
            <person name="Patil S."/>
            <person name="Pu L.-L."/>
            <person name="Saada N."/>
            <person name="Tang L."/>
            <person name="Weissenberger G."/>
            <person name="Zhu Y."/>
            <person name="Hemphill L."/>
            <person name="Shang Y."/>
            <person name="Youmans B."/>
            <person name="Ayvaz T."/>
            <person name="Ross M."/>
            <person name="Santibanez J."/>
            <person name="Aqrawi P."/>
            <person name="Gross S."/>
            <person name="Joshi V."/>
            <person name="Fowler G."/>
            <person name="Nazareth L."/>
            <person name="Reid J."/>
            <person name="Worley K."/>
            <person name="Petrosino J."/>
            <person name="Highlander S."/>
            <person name="Gibbs R."/>
        </authorList>
    </citation>
    <scope>NUCLEOTIDE SEQUENCE [LARGE SCALE GENOMIC DNA]</scope>
    <source>
        <strain evidence="7 8">ATCC 23263</strain>
    </source>
</reference>
<keyword evidence="5" id="KW-0560">Oxidoreductase</keyword>
<comment type="caution">
    <text evidence="7">The sequence shown here is derived from an EMBL/GenBank/DDBJ whole genome shotgun (WGS) entry which is preliminary data.</text>
</comment>
<accession>E6MJN5</accession>
<keyword evidence="8" id="KW-1185">Reference proteome</keyword>
<dbReference type="eggNOG" id="COG0778">
    <property type="taxonomic scope" value="Bacteria"/>
</dbReference>
<evidence type="ECO:0000313" key="8">
    <source>
        <dbReference type="Proteomes" id="UP000004754"/>
    </source>
</evidence>
<evidence type="ECO:0000256" key="2">
    <source>
        <dbReference type="ARBA" id="ARBA00007118"/>
    </source>
</evidence>
<dbReference type="PANTHER" id="PTHR43673:SF2">
    <property type="entry name" value="NITROREDUCTASE"/>
    <property type="match status" value="1"/>
</dbReference>
<evidence type="ECO:0000259" key="6">
    <source>
        <dbReference type="Pfam" id="PF00881"/>
    </source>
</evidence>
<sequence>MRRFMMNFSDLATKRYSCRKLTDTPIPAEQVEVLLAAATAAPTAKNNQPYRIWVMQSEAARAQIHEVTKCTFGAGLFFVVGGKPSDAWTKEDGFNFAQVDATIVATHLMLAVADAGLGTTWVGNFDAPKLKALCPEMADYELVAIFPVGVPAAGAAPASRHSERKAREAVVKTL</sequence>
<proteinExistence type="inferred from homology"/>
<protein>
    <submittedName>
        <fullName evidence="7">Nitroreductase family protein</fullName>
    </submittedName>
</protein>
<comment type="similarity">
    <text evidence="2">Belongs to the nitroreductase family.</text>
</comment>
<dbReference type="InterPro" id="IPR000415">
    <property type="entry name" value="Nitroreductase-like"/>
</dbReference>
<evidence type="ECO:0000256" key="4">
    <source>
        <dbReference type="ARBA" id="ARBA00022643"/>
    </source>
</evidence>
<dbReference type="GO" id="GO:0016491">
    <property type="term" value="F:oxidoreductase activity"/>
    <property type="evidence" value="ECO:0007669"/>
    <property type="project" value="UniProtKB-KW"/>
</dbReference>
<dbReference type="EMBL" id="AEQN01000028">
    <property type="protein sequence ID" value="EFV00771.1"/>
    <property type="molecule type" value="Genomic_DNA"/>
</dbReference>
<evidence type="ECO:0000256" key="1">
    <source>
        <dbReference type="ARBA" id="ARBA00001917"/>
    </source>
</evidence>
<dbReference type="Proteomes" id="UP000004754">
    <property type="component" value="Unassembled WGS sequence"/>
</dbReference>
<comment type="cofactor">
    <cofactor evidence="1">
        <name>FMN</name>
        <dbReference type="ChEBI" id="CHEBI:58210"/>
    </cofactor>
</comment>
<dbReference type="Pfam" id="PF00881">
    <property type="entry name" value="Nitroreductase"/>
    <property type="match status" value="2"/>
</dbReference>
<dbReference type="SUPFAM" id="SSF55469">
    <property type="entry name" value="FMN-dependent nitroreductase-like"/>
    <property type="match status" value="1"/>
</dbReference>
<keyword evidence="4" id="KW-0288">FMN</keyword>
<organism evidence="7 8">
    <name type="scientific">Pseudoramibacter alactolyticus ATCC 23263</name>
    <dbReference type="NCBI Taxonomy" id="887929"/>
    <lineage>
        <taxon>Bacteria</taxon>
        <taxon>Bacillati</taxon>
        <taxon>Bacillota</taxon>
        <taxon>Clostridia</taxon>
        <taxon>Eubacteriales</taxon>
        <taxon>Eubacteriaceae</taxon>
        <taxon>Pseudoramibacter</taxon>
    </lineage>
</organism>
<evidence type="ECO:0000256" key="5">
    <source>
        <dbReference type="ARBA" id="ARBA00023002"/>
    </source>
</evidence>
<dbReference type="Gene3D" id="3.40.109.10">
    <property type="entry name" value="NADH Oxidase"/>
    <property type="match status" value="1"/>
</dbReference>
<dbReference type="CDD" id="cd20609">
    <property type="entry name" value="nitroreductase"/>
    <property type="match status" value="1"/>
</dbReference>
<keyword evidence="3" id="KW-0285">Flavoprotein</keyword>
<feature type="domain" description="Nitroreductase" evidence="6">
    <location>
        <begin position="74"/>
        <end position="149"/>
    </location>
</feature>
<dbReference type="PANTHER" id="PTHR43673">
    <property type="entry name" value="NAD(P)H NITROREDUCTASE YDGI-RELATED"/>
    <property type="match status" value="1"/>
</dbReference>
<dbReference type="HOGENOM" id="CLU_070764_7_1_9"/>
<dbReference type="STRING" id="887929.HMP0721_2220"/>
<gene>
    <name evidence="7" type="ORF">HMP0721_2220</name>
</gene>
<feature type="domain" description="Nitroreductase" evidence="6">
    <location>
        <begin position="13"/>
        <end position="70"/>
    </location>
</feature>
<dbReference type="AlphaFoldDB" id="E6MJN5"/>